<evidence type="ECO:0000313" key="5">
    <source>
        <dbReference type="EMBL" id="KAL3669933.1"/>
    </source>
</evidence>
<dbReference type="InterPro" id="IPR000157">
    <property type="entry name" value="TIR_dom"/>
</dbReference>
<evidence type="ECO:0000256" key="2">
    <source>
        <dbReference type="PROSITE-ProRule" id="PRU00191"/>
    </source>
</evidence>
<feature type="region of interest" description="Disordered" evidence="3">
    <location>
        <begin position="1"/>
        <end position="21"/>
    </location>
</feature>
<dbReference type="CDD" id="cd00173">
    <property type="entry name" value="SH2"/>
    <property type="match status" value="1"/>
</dbReference>
<dbReference type="InterPro" id="IPR036860">
    <property type="entry name" value="SH2_dom_sf"/>
</dbReference>
<keyword evidence="1" id="KW-0677">Repeat</keyword>
<dbReference type="InterPro" id="IPR027417">
    <property type="entry name" value="P-loop_NTPase"/>
</dbReference>
<dbReference type="SUPFAM" id="SSF52540">
    <property type="entry name" value="P-loop containing nucleoside triphosphate hydrolases"/>
    <property type="match status" value="1"/>
</dbReference>
<dbReference type="AlphaFoldDB" id="A0ABD3FSS6"/>
<dbReference type="SMART" id="SM00252">
    <property type="entry name" value="SH2"/>
    <property type="match status" value="1"/>
</dbReference>
<dbReference type="PANTHER" id="PTHR10039">
    <property type="entry name" value="AMELOGENIN"/>
    <property type="match status" value="1"/>
</dbReference>
<dbReference type="PANTHER" id="PTHR10039:SF17">
    <property type="entry name" value="FUNGAL STAND N-TERMINAL GOODBYE DOMAIN-CONTAINING PROTEIN-RELATED"/>
    <property type="match status" value="1"/>
</dbReference>
<organism evidence="5 6">
    <name type="scientific">Phytophthora oleae</name>
    <dbReference type="NCBI Taxonomy" id="2107226"/>
    <lineage>
        <taxon>Eukaryota</taxon>
        <taxon>Sar</taxon>
        <taxon>Stramenopiles</taxon>
        <taxon>Oomycota</taxon>
        <taxon>Peronosporomycetes</taxon>
        <taxon>Peronosporales</taxon>
        <taxon>Peronosporaceae</taxon>
        <taxon>Phytophthora</taxon>
    </lineage>
</organism>
<dbReference type="Pfam" id="PF24883">
    <property type="entry name" value="NPHP3_N"/>
    <property type="match status" value="1"/>
</dbReference>
<reference evidence="5 6" key="1">
    <citation type="submission" date="2024-09" db="EMBL/GenBank/DDBJ databases">
        <title>Genome sequencing and assembly of Phytophthora oleae, isolate VK10A, causative agent of rot of olive drupes.</title>
        <authorList>
            <person name="Conti Taguali S."/>
            <person name="Riolo M."/>
            <person name="La Spada F."/>
            <person name="Cacciola S.O."/>
            <person name="Dionisio G."/>
        </authorList>
    </citation>
    <scope>NUCLEOTIDE SEQUENCE [LARGE SCALE GENOMIC DNA]</scope>
    <source>
        <strain evidence="5 6">VK10A</strain>
    </source>
</reference>
<keyword evidence="2" id="KW-0727">SH2 domain</keyword>
<dbReference type="InterPro" id="IPR056884">
    <property type="entry name" value="NPHP3-like_N"/>
</dbReference>
<dbReference type="EMBL" id="JBIMZQ010000008">
    <property type="protein sequence ID" value="KAL3669933.1"/>
    <property type="molecule type" value="Genomic_DNA"/>
</dbReference>
<evidence type="ECO:0000256" key="1">
    <source>
        <dbReference type="ARBA" id="ARBA00022737"/>
    </source>
</evidence>
<dbReference type="Pfam" id="PF00017">
    <property type="entry name" value="SH2"/>
    <property type="match status" value="1"/>
</dbReference>
<dbReference type="InterPro" id="IPR035897">
    <property type="entry name" value="Toll_tir_struct_dom_sf"/>
</dbReference>
<dbReference type="Gene3D" id="3.30.505.10">
    <property type="entry name" value="SH2 domain"/>
    <property type="match status" value="1"/>
</dbReference>
<dbReference type="Pfam" id="PF13676">
    <property type="entry name" value="TIR_2"/>
    <property type="match status" value="1"/>
</dbReference>
<feature type="domain" description="SH2" evidence="4">
    <location>
        <begin position="1002"/>
        <end position="1109"/>
    </location>
</feature>
<dbReference type="Gene3D" id="3.40.50.10140">
    <property type="entry name" value="Toll/interleukin-1 receptor homology (TIR) domain"/>
    <property type="match status" value="1"/>
</dbReference>
<protein>
    <recommendedName>
        <fullName evidence="4">SH2 domain-containing protein</fullName>
    </recommendedName>
</protein>
<proteinExistence type="predicted"/>
<feature type="compositionally biased region" description="Basic and acidic residues" evidence="3">
    <location>
        <begin position="9"/>
        <end position="18"/>
    </location>
</feature>
<dbReference type="InterPro" id="IPR000980">
    <property type="entry name" value="SH2"/>
</dbReference>
<name>A0ABD3FSS6_9STRA</name>
<evidence type="ECO:0000313" key="6">
    <source>
        <dbReference type="Proteomes" id="UP001632037"/>
    </source>
</evidence>
<feature type="region of interest" description="Disordered" evidence="3">
    <location>
        <begin position="270"/>
        <end position="291"/>
    </location>
</feature>
<dbReference type="Proteomes" id="UP001632037">
    <property type="component" value="Unassembled WGS sequence"/>
</dbReference>
<comment type="caution">
    <text evidence="5">The sequence shown here is derived from an EMBL/GenBank/DDBJ whole genome shotgun (WGS) entry which is preliminary data.</text>
</comment>
<accession>A0ABD3FSS6</accession>
<gene>
    <name evidence="5" type="ORF">V7S43_005307</name>
</gene>
<dbReference type="PROSITE" id="PS50001">
    <property type="entry name" value="SH2"/>
    <property type="match status" value="1"/>
</dbReference>
<dbReference type="SUPFAM" id="SSF52200">
    <property type="entry name" value="Toll/Interleukin receptor TIR domain"/>
    <property type="match status" value="1"/>
</dbReference>
<dbReference type="SUPFAM" id="SSF55550">
    <property type="entry name" value="SH2 domain"/>
    <property type="match status" value="1"/>
</dbReference>
<keyword evidence="6" id="KW-1185">Reference proteome</keyword>
<evidence type="ECO:0000256" key="3">
    <source>
        <dbReference type="SAM" id="MobiDB-lite"/>
    </source>
</evidence>
<sequence length="1123" mass="124620">MHGGSLARLDGDVGDKGGHPPASAVAHTLQYTPTARLKIFLSYGHDRFQDLAFHLKAALQRRGHVVWLDIERLSAGIDWEEGIAGGLSWVRDAGQDGRVLLVMTPHALRRPDGYCLNEVARAASLKLNIFPVMVAESAPPPSIAMLPFFDMRDCVPEQQTLAKDSQEWRDLMEKCLETETFQDKAGRLYTMMELFDSITSYGIPAVAGLKNLGLFPGFDGTHLDTPRGNSLRRLLTPSASLSPTRGASILLGGTGKDSAKVAPLSNLTLSSEESVNTGEAESSTTFLPPVSTETSAVGVDDVVRNTEEGETTAAASRKTRYVLSYDESCYVLARQIYHDLSASGFSVFPVSSLDNVKALVDDEGDVTGKISREDALQWASAEKDGKLLLLLTAESVGRPHGVSLNDVSGAMSAGLGFVPLLVRNCEIPLSICRIQWLDMTDCLIYSCNGFDSSTSASLNHVRYEPRKDQLISALEGTLDHEGQQARLFSLLAPFNFQQQLSKLTEHFVGREWLFEHFQRWVQGSSVLTSSESTRELSNQRVFWVVGQIGSGKSSVAACMVHSCPEIAAFHFARQEDEQTHSARRCILSLAYQLTTQLPEYAHYLQSHEPLEEMVPVASFVELVTHLLIGPLNAIARPTKYKSLVLLIDGVEWLIPRPSTASIPPLSGNPWKDSNDEECLVSMLPSLISRLPEWVHVVLLSREDPPVLSKLHAFEPPDVTIEQFKQQNDQDIRRYVHHSLSKLHFSDVDFEKASVGIEPGGNNYEFGMDQAVELIARRSEGLFLYAVNVVQAISEGRLHLNELAELPVGMGAYLQQFFASHFSDHDMYKHRVRPVLEACCAAYEPLPLATLARVLEWDVYEQRDAGAILGSLFSIEAGNDPESQIIRPFHSSVLDWVQDSNSSGVFFVDVASGHERLGRWAAREYQTLTRSNASEFVNLNYELEATGDEKLKAKIYIVRNACNHLMQATGEDCMQLVAAFAADEKFQLARRLLHVRAEGLQSFFHGDISREKAQELLARRHPHRVGSFLIRYTSRQRTYCASFVAALDEVSGSPKFRHNLIHHLENGSYSTVPPAEVTEKTILYPDLTSFVEQYQRKGVLTAPVARDAPLNREISSNAEEKARQ</sequence>
<evidence type="ECO:0000259" key="4">
    <source>
        <dbReference type="PROSITE" id="PS50001"/>
    </source>
</evidence>